<accession>A0A1Q9DRU0</accession>
<keyword evidence="3" id="KW-1185">Reference proteome</keyword>
<keyword evidence="1" id="KW-1133">Transmembrane helix</keyword>
<evidence type="ECO:0000256" key="1">
    <source>
        <dbReference type="SAM" id="Phobius"/>
    </source>
</evidence>
<name>A0A1Q9DRU0_SYMMI</name>
<keyword evidence="1" id="KW-0472">Membrane</keyword>
<sequence>MLRCACRLYAKKSALAPVSLRLPWAVRYLSSGWRSSTVQLGNVAGKRGLWQRVRACLTLYHFYIAFCTFMFFYPVLYPGLDPIFEGLFAFTGIRRARQSRHLPYGLTEEKDLFNFLLNADIRLVRAEYFQELRKAGRLWPRRQEAENELLRDGRSVLVARQEVEELHRFATFEKCVRQWRLVFGLADQSANSFIKTQTVPKYDPVNYRAKRTSLEATVVPNSFGRFGKRKRVRIVSVSHAWEAMQHPDPWGFQLQELCKHLSALRTDDAEEHETWVFVDFLSLYQYKRSPGQQKSFHHAMGHMHCLYAHAGISEVVRLEELTPDTDKPEHPKPIEIYNARTDSCETRPFEELVQNSTPYSFRSWCRAEVQWASTHHAIVEYAPMLPKNFSQRVRAGFLGASGSGMVLKFTHRSDADCVIELQARVFNKVVPLRTSLTASNLSAEEVAFLVEALPEYRSLRVLWIKDSDARCREVDWSIEAVAAPDGAGTLELQSWR</sequence>
<organism evidence="2 3">
    <name type="scientific">Symbiodinium microadriaticum</name>
    <name type="common">Dinoflagellate</name>
    <name type="synonym">Zooxanthella microadriatica</name>
    <dbReference type="NCBI Taxonomy" id="2951"/>
    <lineage>
        <taxon>Eukaryota</taxon>
        <taxon>Sar</taxon>
        <taxon>Alveolata</taxon>
        <taxon>Dinophyceae</taxon>
        <taxon>Suessiales</taxon>
        <taxon>Symbiodiniaceae</taxon>
        <taxon>Symbiodinium</taxon>
    </lineage>
</organism>
<feature type="transmembrane region" description="Helical" evidence="1">
    <location>
        <begin position="55"/>
        <end position="76"/>
    </location>
</feature>
<reference evidence="2 3" key="1">
    <citation type="submission" date="2016-02" db="EMBL/GenBank/DDBJ databases">
        <title>Genome analysis of coral dinoflagellate symbionts highlights evolutionary adaptations to a symbiotic lifestyle.</title>
        <authorList>
            <person name="Aranda M."/>
            <person name="Li Y."/>
            <person name="Liew Y.J."/>
            <person name="Baumgarten S."/>
            <person name="Simakov O."/>
            <person name="Wilson M."/>
            <person name="Piel J."/>
            <person name="Ashoor H."/>
            <person name="Bougouffa S."/>
            <person name="Bajic V.B."/>
            <person name="Ryu T."/>
            <person name="Ravasi T."/>
            <person name="Bayer T."/>
            <person name="Micklem G."/>
            <person name="Kim H."/>
            <person name="Bhak J."/>
            <person name="Lajeunesse T.C."/>
            <person name="Voolstra C.R."/>
        </authorList>
    </citation>
    <scope>NUCLEOTIDE SEQUENCE [LARGE SCALE GENOMIC DNA]</scope>
    <source>
        <strain evidence="2 3">CCMP2467</strain>
    </source>
</reference>
<gene>
    <name evidence="2" type="ORF">AK812_SmicGene19738</name>
</gene>
<comment type="caution">
    <text evidence="2">The sequence shown here is derived from an EMBL/GenBank/DDBJ whole genome shotgun (WGS) entry which is preliminary data.</text>
</comment>
<dbReference type="OrthoDB" id="408534at2759"/>
<protein>
    <submittedName>
        <fullName evidence="2">Uncharacterized protein</fullName>
    </submittedName>
</protein>
<dbReference type="EMBL" id="LSRX01000417">
    <property type="protein sequence ID" value="OLP97882.1"/>
    <property type="molecule type" value="Genomic_DNA"/>
</dbReference>
<evidence type="ECO:0000313" key="2">
    <source>
        <dbReference type="EMBL" id="OLP97882.1"/>
    </source>
</evidence>
<proteinExistence type="predicted"/>
<evidence type="ECO:0000313" key="3">
    <source>
        <dbReference type="Proteomes" id="UP000186817"/>
    </source>
</evidence>
<keyword evidence="1" id="KW-0812">Transmembrane</keyword>
<dbReference type="AlphaFoldDB" id="A0A1Q9DRU0"/>
<dbReference type="Proteomes" id="UP000186817">
    <property type="component" value="Unassembled WGS sequence"/>
</dbReference>